<dbReference type="Proteomes" id="UP000246569">
    <property type="component" value="Unassembled WGS sequence"/>
</dbReference>
<proteinExistence type="predicted"/>
<organism evidence="1 2">
    <name type="scientific">Plasticicumulans acidivorans</name>
    <dbReference type="NCBI Taxonomy" id="886464"/>
    <lineage>
        <taxon>Bacteria</taxon>
        <taxon>Pseudomonadati</taxon>
        <taxon>Pseudomonadota</taxon>
        <taxon>Gammaproteobacteria</taxon>
        <taxon>Candidatus Competibacteraceae</taxon>
        <taxon>Plasticicumulans</taxon>
    </lineage>
</organism>
<gene>
    <name evidence="1" type="ORF">C7443_101416</name>
</gene>
<comment type="caution">
    <text evidence="1">The sequence shown here is derived from an EMBL/GenBank/DDBJ whole genome shotgun (WGS) entry which is preliminary data.</text>
</comment>
<keyword evidence="2" id="KW-1185">Reference proteome</keyword>
<reference evidence="1 2" key="1">
    <citation type="submission" date="2018-05" db="EMBL/GenBank/DDBJ databases">
        <title>Genomic Encyclopedia of Type Strains, Phase IV (KMG-IV): sequencing the most valuable type-strain genomes for metagenomic binning, comparative biology and taxonomic classification.</title>
        <authorList>
            <person name="Goeker M."/>
        </authorList>
    </citation>
    <scope>NUCLEOTIDE SEQUENCE [LARGE SCALE GENOMIC DNA]</scope>
    <source>
        <strain evidence="1 2">DSM 23606</strain>
    </source>
</reference>
<evidence type="ECO:0000313" key="1">
    <source>
        <dbReference type="EMBL" id="PWV65930.1"/>
    </source>
</evidence>
<accession>A0A317N1B7</accession>
<sequence length="310" mass="33539">MGRSKPVVLSGGAVLLGAPRTARGGILSDLASIGSGSVNFVRVFNREDELPTHLARRIAETVRKRQLLFSLLYAEQRERFSVQIGGALVQDRSGSSSSSKRDGKTWLSGSQAGHIAIGTYSIDGELFCAQALRVLRAAAGRGGDCPRLSDLVAASLACDGGTELVPAFVNQSSGKFETSAMRYMKGLTPAWIAPDQSALERQLAAEAERVIDFFVTKQRTFIAGIDQRLQAIRAGSATEYLQEPADHAWLIFGGEERRFLAAVLDELRDPGSRFRRELDGLVLQNITPDARYWAGLAQTARDELDTLAAA</sequence>
<evidence type="ECO:0000313" key="2">
    <source>
        <dbReference type="Proteomes" id="UP000246569"/>
    </source>
</evidence>
<dbReference type="RefSeq" id="WP_110016910.1">
    <property type="nucleotide sequence ID" value="NZ_QGTJ01000001.1"/>
</dbReference>
<dbReference type="AlphaFoldDB" id="A0A317N1B7"/>
<name>A0A317N1B7_9GAMM</name>
<dbReference type="EMBL" id="QGTJ01000001">
    <property type="protein sequence ID" value="PWV65930.1"/>
    <property type="molecule type" value="Genomic_DNA"/>
</dbReference>
<protein>
    <submittedName>
        <fullName evidence="1">Uncharacterized protein</fullName>
    </submittedName>
</protein>